<proteinExistence type="predicted"/>
<evidence type="ECO:0000313" key="2">
    <source>
        <dbReference type="Proteomes" id="UP000499080"/>
    </source>
</evidence>
<comment type="caution">
    <text evidence="1">The sequence shown here is derived from an EMBL/GenBank/DDBJ whole genome shotgun (WGS) entry which is preliminary data.</text>
</comment>
<dbReference type="AlphaFoldDB" id="A0A4Y2H9N8"/>
<accession>A0A4Y2H9N8</accession>
<sequence length="120" mass="13665">MALLMWKRNLFFVWTCEERLYAALNFGAFSNIRSCWGCVRNEILLHDHPLDESVTLVVSLGSLNLDSVMENTISIHNFANFHFELAALNSPATFLDIKFLSQIQYSFSNSSCTLILILAE</sequence>
<protein>
    <submittedName>
        <fullName evidence="1">Uncharacterized protein</fullName>
    </submittedName>
</protein>
<reference evidence="1 2" key="1">
    <citation type="journal article" date="2019" name="Sci. Rep.">
        <title>Orb-weaving spider Araneus ventricosus genome elucidates the spidroin gene catalogue.</title>
        <authorList>
            <person name="Kono N."/>
            <person name="Nakamura H."/>
            <person name="Ohtoshi R."/>
            <person name="Moran D.A.P."/>
            <person name="Shinohara A."/>
            <person name="Yoshida Y."/>
            <person name="Fujiwara M."/>
            <person name="Mori M."/>
            <person name="Tomita M."/>
            <person name="Arakawa K."/>
        </authorList>
    </citation>
    <scope>NUCLEOTIDE SEQUENCE [LARGE SCALE GENOMIC DNA]</scope>
</reference>
<name>A0A4Y2H9N8_ARAVE</name>
<dbReference type="Proteomes" id="UP000499080">
    <property type="component" value="Unassembled WGS sequence"/>
</dbReference>
<gene>
    <name evidence="1" type="ORF">AVEN_166882_1</name>
</gene>
<keyword evidence="2" id="KW-1185">Reference proteome</keyword>
<organism evidence="1 2">
    <name type="scientific">Araneus ventricosus</name>
    <name type="common">Orbweaver spider</name>
    <name type="synonym">Epeira ventricosa</name>
    <dbReference type="NCBI Taxonomy" id="182803"/>
    <lineage>
        <taxon>Eukaryota</taxon>
        <taxon>Metazoa</taxon>
        <taxon>Ecdysozoa</taxon>
        <taxon>Arthropoda</taxon>
        <taxon>Chelicerata</taxon>
        <taxon>Arachnida</taxon>
        <taxon>Araneae</taxon>
        <taxon>Araneomorphae</taxon>
        <taxon>Entelegynae</taxon>
        <taxon>Araneoidea</taxon>
        <taxon>Araneidae</taxon>
        <taxon>Araneus</taxon>
    </lineage>
</organism>
<evidence type="ECO:0000313" key="1">
    <source>
        <dbReference type="EMBL" id="GBM61756.1"/>
    </source>
</evidence>
<dbReference type="EMBL" id="BGPR01001782">
    <property type="protein sequence ID" value="GBM61756.1"/>
    <property type="molecule type" value="Genomic_DNA"/>
</dbReference>